<evidence type="ECO:0000256" key="1">
    <source>
        <dbReference type="SAM" id="MobiDB-lite"/>
    </source>
</evidence>
<name>A0A8K0R1B3_9PLEO</name>
<accession>A0A8K0R1B3</accession>
<organism evidence="3 4">
    <name type="scientific">Paraphoma chrysanthemicola</name>
    <dbReference type="NCBI Taxonomy" id="798071"/>
    <lineage>
        <taxon>Eukaryota</taxon>
        <taxon>Fungi</taxon>
        <taxon>Dikarya</taxon>
        <taxon>Ascomycota</taxon>
        <taxon>Pezizomycotina</taxon>
        <taxon>Dothideomycetes</taxon>
        <taxon>Pleosporomycetidae</taxon>
        <taxon>Pleosporales</taxon>
        <taxon>Pleosporineae</taxon>
        <taxon>Phaeosphaeriaceae</taxon>
        <taxon>Paraphoma</taxon>
    </lineage>
</organism>
<keyword evidence="2" id="KW-0812">Transmembrane</keyword>
<dbReference type="OrthoDB" id="3751678at2759"/>
<gene>
    <name evidence="3" type="ORF">FB567DRAFT_475934</name>
</gene>
<evidence type="ECO:0000313" key="4">
    <source>
        <dbReference type="Proteomes" id="UP000813461"/>
    </source>
</evidence>
<protein>
    <submittedName>
        <fullName evidence="3">Uncharacterized protein</fullName>
    </submittedName>
</protein>
<feature type="transmembrane region" description="Helical" evidence="2">
    <location>
        <begin position="6"/>
        <end position="24"/>
    </location>
</feature>
<dbReference type="EMBL" id="JAGMVJ010000016">
    <property type="protein sequence ID" value="KAH7079421.1"/>
    <property type="molecule type" value="Genomic_DNA"/>
</dbReference>
<dbReference type="Proteomes" id="UP000813461">
    <property type="component" value="Unassembled WGS sequence"/>
</dbReference>
<sequence length="62" mass="6803">MRHPAAPTVIAILLGFLIFMVVWARWRSDGHHEGNPHPDDVPKRTIRDDGGGGGITSDELES</sequence>
<reference evidence="3" key="1">
    <citation type="journal article" date="2021" name="Nat. Commun.">
        <title>Genetic determinants of endophytism in the Arabidopsis root mycobiome.</title>
        <authorList>
            <person name="Mesny F."/>
            <person name="Miyauchi S."/>
            <person name="Thiergart T."/>
            <person name="Pickel B."/>
            <person name="Atanasova L."/>
            <person name="Karlsson M."/>
            <person name="Huettel B."/>
            <person name="Barry K.W."/>
            <person name="Haridas S."/>
            <person name="Chen C."/>
            <person name="Bauer D."/>
            <person name="Andreopoulos W."/>
            <person name="Pangilinan J."/>
            <person name="LaButti K."/>
            <person name="Riley R."/>
            <person name="Lipzen A."/>
            <person name="Clum A."/>
            <person name="Drula E."/>
            <person name="Henrissat B."/>
            <person name="Kohler A."/>
            <person name="Grigoriev I.V."/>
            <person name="Martin F.M."/>
            <person name="Hacquard S."/>
        </authorList>
    </citation>
    <scope>NUCLEOTIDE SEQUENCE</scope>
    <source>
        <strain evidence="3">MPI-SDFR-AT-0120</strain>
    </source>
</reference>
<proteinExistence type="predicted"/>
<dbReference type="AlphaFoldDB" id="A0A8K0R1B3"/>
<keyword evidence="4" id="KW-1185">Reference proteome</keyword>
<evidence type="ECO:0000256" key="2">
    <source>
        <dbReference type="SAM" id="Phobius"/>
    </source>
</evidence>
<comment type="caution">
    <text evidence="3">The sequence shown here is derived from an EMBL/GenBank/DDBJ whole genome shotgun (WGS) entry which is preliminary data.</text>
</comment>
<feature type="region of interest" description="Disordered" evidence="1">
    <location>
        <begin position="30"/>
        <end position="62"/>
    </location>
</feature>
<keyword evidence="2" id="KW-0472">Membrane</keyword>
<keyword evidence="2" id="KW-1133">Transmembrane helix</keyword>
<feature type="compositionally biased region" description="Basic and acidic residues" evidence="1">
    <location>
        <begin position="30"/>
        <end position="50"/>
    </location>
</feature>
<evidence type="ECO:0000313" key="3">
    <source>
        <dbReference type="EMBL" id="KAH7079421.1"/>
    </source>
</evidence>